<gene>
    <name evidence="2" type="ORF">FZEAL_8296</name>
</gene>
<dbReference type="CDD" id="cd22997">
    <property type="entry name" value="GT_LH"/>
    <property type="match status" value="1"/>
</dbReference>
<protein>
    <submittedName>
        <fullName evidence="2">Uncharacterized protein</fullName>
    </submittedName>
</protein>
<reference evidence="2" key="1">
    <citation type="journal article" date="2020" name="BMC Genomics">
        <title>Correction to: Identification and distribution of gene clusters required for synthesis of sphingolipid metabolism inhibitors in diverse species of the filamentous fungus Fusarium.</title>
        <authorList>
            <person name="Kim H.S."/>
            <person name="Lohmar J.M."/>
            <person name="Busman M."/>
            <person name="Brown D.W."/>
            <person name="Naumann T.A."/>
            <person name="Divon H.H."/>
            <person name="Lysoe E."/>
            <person name="Uhlig S."/>
            <person name="Proctor R.H."/>
        </authorList>
    </citation>
    <scope>NUCLEOTIDE SEQUENCE</scope>
    <source>
        <strain evidence="2">NRRL 22465</strain>
    </source>
</reference>
<feature type="transmembrane region" description="Helical" evidence="1">
    <location>
        <begin position="12"/>
        <end position="30"/>
    </location>
</feature>
<evidence type="ECO:0000313" key="2">
    <source>
        <dbReference type="EMBL" id="KAF4974835.1"/>
    </source>
</evidence>
<reference evidence="2" key="2">
    <citation type="submission" date="2020-05" db="EMBL/GenBank/DDBJ databases">
        <authorList>
            <person name="Kim H.-S."/>
            <person name="Proctor R.H."/>
            <person name="Brown D.W."/>
        </authorList>
    </citation>
    <scope>NUCLEOTIDE SEQUENCE</scope>
    <source>
        <strain evidence="2">NRRL 22465</strain>
    </source>
</reference>
<dbReference type="Proteomes" id="UP000635477">
    <property type="component" value="Unassembled WGS sequence"/>
</dbReference>
<evidence type="ECO:0000313" key="3">
    <source>
        <dbReference type="Proteomes" id="UP000635477"/>
    </source>
</evidence>
<proteinExistence type="predicted"/>
<dbReference type="OrthoDB" id="422736at2759"/>
<dbReference type="AlphaFoldDB" id="A0A8H4UE04"/>
<keyword evidence="1" id="KW-0472">Membrane</keyword>
<keyword evidence="1" id="KW-1133">Transmembrane helix</keyword>
<keyword evidence="3" id="KW-1185">Reference proteome</keyword>
<name>A0A8H4UE04_9HYPO</name>
<dbReference type="PANTHER" id="PTHR36587">
    <property type="entry name" value="EXPRESSION SITE-ASSOCIATED GENE 3 (ESAG3)-LIKE PROTEIN"/>
    <property type="match status" value="1"/>
</dbReference>
<evidence type="ECO:0000256" key="1">
    <source>
        <dbReference type="SAM" id="Phobius"/>
    </source>
</evidence>
<accession>A0A8H4UE04</accession>
<dbReference type="PANTHER" id="PTHR36587:SF2">
    <property type="entry name" value="EXPRESSION SITE-ASSOCIATED GENE 3 (ESAG3)-LIKE PROTEIN"/>
    <property type="match status" value="1"/>
</dbReference>
<dbReference type="EMBL" id="JABEYC010000700">
    <property type="protein sequence ID" value="KAF4974835.1"/>
    <property type="molecule type" value="Genomic_DNA"/>
</dbReference>
<organism evidence="2 3">
    <name type="scientific">Fusarium zealandicum</name>
    <dbReference type="NCBI Taxonomy" id="1053134"/>
    <lineage>
        <taxon>Eukaryota</taxon>
        <taxon>Fungi</taxon>
        <taxon>Dikarya</taxon>
        <taxon>Ascomycota</taxon>
        <taxon>Pezizomycotina</taxon>
        <taxon>Sordariomycetes</taxon>
        <taxon>Hypocreomycetidae</taxon>
        <taxon>Hypocreales</taxon>
        <taxon>Nectriaceae</taxon>
        <taxon>Fusarium</taxon>
        <taxon>Fusarium staphyleae species complex</taxon>
    </lineage>
</organism>
<comment type="caution">
    <text evidence="2">The sequence shown here is derived from an EMBL/GenBank/DDBJ whole genome shotgun (WGS) entry which is preliminary data.</text>
</comment>
<sequence length="501" mass="57119">MIMSTTFVQRNGLRIAVGATLLLFLVFHFGTFNISPPGVSSYKSGLLNGHKVSRLHYLVPSSLVKPPLCAVVSSALVQRYAIPTIVGYKGQGDYDAKKAHIAKLRAIKRYLYSEAGEKDDDLVVVVDGFDVLAQIPAETMIERYFDFIARADQKLADQRGISVEELHATDVRQTVLWGTDKGCFPSGGSDPRCWLVPFSTLPRYKWGPKTENGELIFSDSRFLNSGTVIGPLGDLRTFIDATLMLIEDTWDPDFRYHDSDQYYISTMYARQEYQRAVDLNDGEFPGEIGERHVPRPKQGVEDVTEYHVMVDHEAVFTQTQCHNNRFLHKLQYKNHDHTATMRDDVLEEGPHFKPYQIQMPSNLFQALIRVFESLPEDERPAMSPRNWVRHLKLGTNIGTEIIYAFYHNTCSKRAFLDKYNDSWYFPLIRPLLRASTRAVQEKKPIGPKPIDGRMWLPIKSYPEGLEDEFGGVYTDFEEEAFIPLQQFCSQNLTSIIGPDIA</sequence>
<keyword evidence="1" id="KW-0812">Transmembrane</keyword>